<evidence type="ECO:0000313" key="3">
    <source>
        <dbReference type="Proteomes" id="UP000070560"/>
    </source>
</evidence>
<evidence type="ECO:0000256" key="1">
    <source>
        <dbReference type="SAM" id="Phobius"/>
    </source>
</evidence>
<protein>
    <submittedName>
        <fullName evidence="2">Membrane protein</fullName>
    </submittedName>
</protein>
<keyword evidence="1" id="KW-0812">Transmembrane</keyword>
<reference evidence="2 3" key="1">
    <citation type="submission" date="2015-10" db="EMBL/GenBank/DDBJ databases">
        <title>Candidatus Desulfofervidus auxilii, a hydrogenotrophic sulfate-reducing bacterium involved in the thermophilic anaerobic oxidation of methane.</title>
        <authorList>
            <person name="Krukenberg V."/>
            <person name="Richter M."/>
            <person name="Wegener G."/>
        </authorList>
    </citation>
    <scope>NUCLEOTIDE SEQUENCE [LARGE SCALE GENOMIC DNA]</scope>
    <source>
        <strain evidence="2 3">HS1</strain>
    </source>
</reference>
<dbReference type="RefSeq" id="WP_066060798.1">
    <property type="nucleotide sequence ID" value="NZ_CP013015.1"/>
</dbReference>
<keyword evidence="1" id="KW-0472">Membrane</keyword>
<evidence type="ECO:0000313" key="2">
    <source>
        <dbReference type="EMBL" id="AMM40419.1"/>
    </source>
</evidence>
<gene>
    <name evidence="2" type="ORF">HS1_000613</name>
</gene>
<proteinExistence type="predicted"/>
<keyword evidence="1" id="KW-1133">Transmembrane helix</keyword>
<sequence>MKKQGLLVLFLIIALIFFIGLPSVMAVTDTFYVEMGSNNDLISGGGSGYENGTWYYYPNTKWWNQWFYNAPFDLDRWKVIDISFNIETTGLGSAAVVAYNWSTPEWSALGLNRPPLPEDVPTPELEEKYIERHIFLIESDWIPPSFRVEDHFEILDYNPEWVSIDVRGANFRITDGVIDHRCVPIPSTLLLLGSGFIGLIGFKRKLFRG</sequence>
<feature type="transmembrane region" description="Helical" evidence="1">
    <location>
        <begin position="183"/>
        <end position="202"/>
    </location>
</feature>
<dbReference type="EMBL" id="CP013015">
    <property type="protein sequence ID" value="AMM40419.1"/>
    <property type="molecule type" value="Genomic_DNA"/>
</dbReference>
<accession>A0A7U4TH32</accession>
<dbReference type="Proteomes" id="UP000070560">
    <property type="component" value="Chromosome"/>
</dbReference>
<name>A0A7U4TH32_DESA2</name>
<keyword evidence="3" id="KW-1185">Reference proteome</keyword>
<organism evidence="2 3">
    <name type="scientific">Desulfofervidus auxilii</name>
    <dbReference type="NCBI Taxonomy" id="1621989"/>
    <lineage>
        <taxon>Bacteria</taxon>
        <taxon>Pseudomonadati</taxon>
        <taxon>Thermodesulfobacteriota</taxon>
        <taxon>Candidatus Desulfofervidia</taxon>
        <taxon>Candidatus Desulfofervidales</taxon>
        <taxon>Candidatus Desulfofervidaceae</taxon>
        <taxon>Candidatus Desulfofervidus</taxon>
    </lineage>
</organism>
<dbReference type="KEGG" id="daw:HS1_000613"/>
<dbReference type="AlphaFoldDB" id="A0A7U4TH32"/>